<dbReference type="OrthoDB" id="6173005at2"/>
<evidence type="ECO:0008006" key="3">
    <source>
        <dbReference type="Google" id="ProtNLM"/>
    </source>
</evidence>
<sequence length="195" mass="22122">MARARGRNSKLPKGIEVGGLAESKKAFEALPAATRRAIVGAVNEQAAETRKALIKRISEDGRVNQREVGKRIRISKAKASEGRAFAELKLSRAPVRFKHWQYDTRVQDSTGTRASIWVRKGGQRMRVWGFVNPKGRGVPLTRMRKGNKDRIRRAAGWGLKNHWNHQVNDQLRDEIATGVDGKFLNRFNKEWAKRS</sequence>
<accession>A0A1H0IEF0</accession>
<proteinExistence type="predicted"/>
<dbReference type="RefSeq" id="WP_089678400.1">
    <property type="nucleotide sequence ID" value="NZ_FNIV01000005.1"/>
</dbReference>
<organism evidence="1 2">
    <name type="scientific">Halomonas shengliensis</name>
    <dbReference type="NCBI Taxonomy" id="419597"/>
    <lineage>
        <taxon>Bacteria</taxon>
        <taxon>Pseudomonadati</taxon>
        <taxon>Pseudomonadota</taxon>
        <taxon>Gammaproteobacteria</taxon>
        <taxon>Oceanospirillales</taxon>
        <taxon>Halomonadaceae</taxon>
        <taxon>Halomonas</taxon>
    </lineage>
</organism>
<protein>
    <recommendedName>
        <fullName evidence="3">Prophage minor tail protein Z (GPZ)</fullName>
    </recommendedName>
</protein>
<reference evidence="2" key="1">
    <citation type="submission" date="2016-10" db="EMBL/GenBank/DDBJ databases">
        <authorList>
            <person name="Varghese N."/>
            <person name="Submissions S."/>
        </authorList>
    </citation>
    <scope>NUCLEOTIDE SEQUENCE [LARGE SCALE GENOMIC DNA]</scope>
    <source>
        <strain evidence="2">CGMCC 1.6444</strain>
    </source>
</reference>
<dbReference type="Proteomes" id="UP000199075">
    <property type="component" value="Unassembled WGS sequence"/>
</dbReference>
<gene>
    <name evidence="1" type="ORF">SAMN04487957_10588</name>
</gene>
<keyword evidence="2" id="KW-1185">Reference proteome</keyword>
<dbReference type="EMBL" id="FNIV01000005">
    <property type="protein sequence ID" value="SDO29745.1"/>
    <property type="molecule type" value="Genomic_DNA"/>
</dbReference>
<dbReference type="STRING" id="419597.SAMN04487957_10588"/>
<evidence type="ECO:0000313" key="1">
    <source>
        <dbReference type="EMBL" id="SDO29745.1"/>
    </source>
</evidence>
<name>A0A1H0IEF0_9GAMM</name>
<evidence type="ECO:0000313" key="2">
    <source>
        <dbReference type="Proteomes" id="UP000199075"/>
    </source>
</evidence>
<dbReference type="AlphaFoldDB" id="A0A1H0IEF0"/>